<dbReference type="GeneTree" id="ENSGT00940000163999"/>
<evidence type="ECO:0000256" key="3">
    <source>
        <dbReference type="ARBA" id="ARBA00022588"/>
    </source>
</evidence>
<dbReference type="FunFam" id="3.80.10.10:FF:001164">
    <property type="entry name" value="GH01279p"/>
    <property type="match status" value="1"/>
</dbReference>
<evidence type="ECO:0000256" key="9">
    <source>
        <dbReference type="ARBA" id="ARBA00022989"/>
    </source>
</evidence>
<proteinExistence type="inferred from homology"/>
<organism evidence="16 17">
    <name type="scientific">Anabas testudineus</name>
    <name type="common">Climbing perch</name>
    <name type="synonym">Anthias testudineus</name>
    <dbReference type="NCBI Taxonomy" id="64144"/>
    <lineage>
        <taxon>Eukaryota</taxon>
        <taxon>Metazoa</taxon>
        <taxon>Chordata</taxon>
        <taxon>Craniata</taxon>
        <taxon>Vertebrata</taxon>
        <taxon>Euteleostomi</taxon>
        <taxon>Actinopterygii</taxon>
        <taxon>Neopterygii</taxon>
        <taxon>Teleostei</taxon>
        <taxon>Neoteleostei</taxon>
        <taxon>Acanthomorphata</taxon>
        <taxon>Anabantaria</taxon>
        <taxon>Anabantiformes</taxon>
        <taxon>Anabantoidei</taxon>
        <taxon>Anabantidae</taxon>
        <taxon>Anabas</taxon>
    </lineage>
</organism>
<evidence type="ECO:0000256" key="8">
    <source>
        <dbReference type="ARBA" id="ARBA00022859"/>
    </source>
</evidence>
<dbReference type="SMART" id="SM00255">
    <property type="entry name" value="TIR"/>
    <property type="match status" value="1"/>
</dbReference>
<evidence type="ECO:0000256" key="13">
    <source>
        <dbReference type="ARBA" id="ARBA00023198"/>
    </source>
</evidence>
<feature type="domain" description="TIR" evidence="15">
    <location>
        <begin position="801"/>
        <end position="942"/>
    </location>
</feature>
<evidence type="ECO:0000256" key="5">
    <source>
        <dbReference type="ARBA" id="ARBA00022692"/>
    </source>
</evidence>
<dbReference type="GO" id="GO:0038023">
    <property type="term" value="F:signaling receptor activity"/>
    <property type="evidence" value="ECO:0007669"/>
    <property type="project" value="TreeGrafter"/>
</dbReference>
<dbReference type="InterPro" id="IPR032675">
    <property type="entry name" value="LRR_dom_sf"/>
</dbReference>
<keyword evidence="11" id="KW-0675">Receptor</keyword>
<dbReference type="Ensembl" id="ENSATET00000033704.3">
    <property type="protein sequence ID" value="ENSATEP00000033220.3"/>
    <property type="gene ID" value="ENSATEG00000022904.3"/>
</dbReference>
<dbReference type="SUPFAM" id="SSF52058">
    <property type="entry name" value="L domain-like"/>
    <property type="match status" value="2"/>
</dbReference>
<dbReference type="InterPro" id="IPR000157">
    <property type="entry name" value="TIR_dom"/>
</dbReference>
<evidence type="ECO:0000313" key="16">
    <source>
        <dbReference type="Ensembl" id="ENSATEP00000033220.3"/>
    </source>
</evidence>
<evidence type="ECO:0000256" key="4">
    <source>
        <dbReference type="ARBA" id="ARBA00022614"/>
    </source>
</evidence>
<feature type="transmembrane region" description="Helical" evidence="14">
    <location>
        <begin position="21"/>
        <end position="42"/>
    </location>
</feature>
<keyword evidence="9 14" id="KW-1133">Transmembrane helix</keyword>
<dbReference type="FunFam" id="3.80.10.10:FF:000770">
    <property type="entry name" value="Uncharacterized protein"/>
    <property type="match status" value="1"/>
</dbReference>
<accession>A0A3Q1JJQ9</accession>
<dbReference type="InterPro" id="IPR035897">
    <property type="entry name" value="Toll_tir_struct_dom_sf"/>
</dbReference>
<dbReference type="RefSeq" id="XP_026217824.1">
    <property type="nucleotide sequence ID" value="XM_026362039.2"/>
</dbReference>
<keyword evidence="6" id="KW-0732">Signal</keyword>
<keyword evidence="7" id="KW-0677">Repeat</keyword>
<dbReference type="PANTHER" id="PTHR24365:SF522">
    <property type="entry name" value="LOW QUALITY PROTEIN: TOLL-LIKE RECEPTOR 13-RELATED"/>
    <property type="match status" value="1"/>
</dbReference>
<reference evidence="16" key="3">
    <citation type="submission" date="2025-09" db="UniProtKB">
        <authorList>
            <consortium name="Ensembl"/>
        </authorList>
    </citation>
    <scope>IDENTIFICATION</scope>
</reference>
<dbReference type="Gene3D" id="3.40.50.10140">
    <property type="entry name" value="Toll/interleukin-1 receptor homology (TIR) domain"/>
    <property type="match status" value="1"/>
</dbReference>
<evidence type="ECO:0000256" key="12">
    <source>
        <dbReference type="ARBA" id="ARBA00023180"/>
    </source>
</evidence>
<evidence type="ECO:0000256" key="1">
    <source>
        <dbReference type="ARBA" id="ARBA00004479"/>
    </source>
</evidence>
<dbReference type="PROSITE" id="PS51450">
    <property type="entry name" value="LRR"/>
    <property type="match status" value="4"/>
</dbReference>
<reference evidence="16" key="1">
    <citation type="submission" date="2021-04" db="EMBL/GenBank/DDBJ databases">
        <authorList>
            <consortium name="Wellcome Sanger Institute Data Sharing"/>
        </authorList>
    </citation>
    <scope>NUCLEOTIDE SEQUENCE [LARGE SCALE GENOMIC DNA]</scope>
</reference>
<protein>
    <recommendedName>
        <fullName evidence="15">TIR domain-containing protein</fullName>
    </recommendedName>
</protein>
<dbReference type="PRINTS" id="PR01537">
    <property type="entry name" value="INTRLKN1R1F"/>
</dbReference>
<dbReference type="GO" id="GO:0006954">
    <property type="term" value="P:inflammatory response"/>
    <property type="evidence" value="ECO:0007669"/>
    <property type="project" value="UniProtKB-KW"/>
</dbReference>
<keyword evidence="4" id="KW-0433">Leucine-rich repeat</keyword>
<evidence type="ECO:0000256" key="11">
    <source>
        <dbReference type="ARBA" id="ARBA00023170"/>
    </source>
</evidence>
<keyword evidence="10 14" id="KW-0472">Membrane</keyword>
<evidence type="ECO:0000256" key="2">
    <source>
        <dbReference type="ARBA" id="ARBA00009634"/>
    </source>
</evidence>
<dbReference type="InterPro" id="IPR000483">
    <property type="entry name" value="Cys-rich_flank_reg_C"/>
</dbReference>
<dbReference type="SMART" id="SM00364">
    <property type="entry name" value="LRR_BAC"/>
    <property type="match status" value="4"/>
</dbReference>
<dbReference type="AlphaFoldDB" id="A0A3Q1JJQ9"/>
<evidence type="ECO:0000256" key="6">
    <source>
        <dbReference type="ARBA" id="ARBA00022729"/>
    </source>
</evidence>
<evidence type="ECO:0000313" key="17">
    <source>
        <dbReference type="Proteomes" id="UP000265040"/>
    </source>
</evidence>
<comment type="similarity">
    <text evidence="2">Belongs to the Toll-like receptor family.</text>
</comment>
<name>A0A3Q1JJQ9_ANATE</name>
<dbReference type="GeneID" id="113163430"/>
<reference evidence="16" key="2">
    <citation type="submission" date="2025-08" db="UniProtKB">
        <authorList>
            <consortium name="Ensembl"/>
        </authorList>
    </citation>
    <scope>IDENTIFICATION</scope>
</reference>
<dbReference type="FunFam" id="3.40.50.10140:FF:000001">
    <property type="entry name" value="Toll-like receptor 2"/>
    <property type="match status" value="1"/>
</dbReference>
<keyword evidence="12" id="KW-0325">Glycoprotein</keyword>
<dbReference type="Pfam" id="PF01582">
    <property type="entry name" value="TIR"/>
    <property type="match status" value="1"/>
</dbReference>
<evidence type="ECO:0000256" key="7">
    <source>
        <dbReference type="ARBA" id="ARBA00022737"/>
    </source>
</evidence>
<dbReference type="GO" id="GO:0045087">
    <property type="term" value="P:innate immune response"/>
    <property type="evidence" value="ECO:0007669"/>
    <property type="project" value="UniProtKB-KW"/>
</dbReference>
<keyword evidence="3" id="KW-0399">Innate immunity</keyword>
<dbReference type="Pfam" id="PF13855">
    <property type="entry name" value="LRR_8"/>
    <property type="match status" value="4"/>
</dbReference>
<dbReference type="SMART" id="SM00369">
    <property type="entry name" value="LRR_TYP"/>
    <property type="match status" value="16"/>
</dbReference>
<sequence>MSLAVKADEPNLMGGKKHFQLILFFCLLNINIFIVPCTGFIMKNCKISYNIALCDNSKLSTVPQDIPSKVKGLDLSGNRISKIQVSDFEALPLLTQLELNHNYITHIDNSAFSTMIYLEKLNLNSNKLVELGEDLFKGLSNLIELRISSNRITTVASTAFKSLTSLKLLDITHNRLRHITTVQLILQHLPHLQNLFIRKNFLTTFQSWELTNRSLELSHLDLSQNPIVVLRITADVFPNLTWLKIGDSPGKQQMILDVHNKTFLSRVSTLDISGLQMAFDDMKTLLQTVNTSLRSLRMNSMKRNLTALVYISCTIPTMSTLQLRHNKLRTVSSDMFNMCINLKELDLAENRIESIRDDAFRPLQRLRILSLSRNNLSSVPVATRNLPALEELDLSTNNISGLGCDDFANRTMLRRLSLYNNSISVLKECVFKDLVRLQVLKLQTNCLSKLNDAFKNNLPNLRQLYLNRNKLTAIKNGEFKGLQSLQNLSLHENQINNLEKGCFSGLTNLTDILLQKNSITKDEINRGVFNDLISLRRLDFRDNYIKYQDKSPLEAPPFSQLSQLETLALLSQRGRGKSELPNNFLQGLTNLLVFNARDIQLKSLDKDMFKYTPQLQTLDISSNELQDLSSELFSPIPNLKSLYISRTKLHSLDFLNNANLSQLEFLQARENQYPVISEETIKSVPALVYVDLQGNSFICDCSNAWFLQWIKSNNQTQVYDGFNFVCNHPPDLKDKKLLNLDIGSCSVDVQFICFVSTTCVTLLFMVASVTYHFLRWQLVYAYYLFLALLADKNQKNKKDNNQYDAFISYNIHDEPWVTGELLPRLEEEQGWRLCLHHRDFEPGKPIIDNITDAIYGSRKTICVISRKYLESEWCSREIQVASFRLFDEKKDVLILVFLEEIPTCELSPYYSMRKLLKRKTYLSWPRASRHTGLFWEKLCQALKTTGDFGEDRFCLTVVDRKNKISQPV</sequence>
<dbReference type="Proteomes" id="UP000265040">
    <property type="component" value="Chromosome 2"/>
</dbReference>
<dbReference type="STRING" id="64144.ENSATEP00000033220"/>
<evidence type="ECO:0000256" key="14">
    <source>
        <dbReference type="SAM" id="Phobius"/>
    </source>
</evidence>
<dbReference type="Gene3D" id="3.80.10.10">
    <property type="entry name" value="Ribonuclease Inhibitor"/>
    <property type="match status" value="4"/>
</dbReference>
<evidence type="ECO:0000256" key="10">
    <source>
        <dbReference type="ARBA" id="ARBA00023136"/>
    </source>
</evidence>
<keyword evidence="8" id="KW-0391">Immunity</keyword>
<dbReference type="SMART" id="SM00365">
    <property type="entry name" value="LRR_SD22"/>
    <property type="match status" value="9"/>
</dbReference>
<keyword evidence="13" id="KW-0395">Inflammatory response</keyword>
<dbReference type="SUPFAM" id="SSF52200">
    <property type="entry name" value="Toll/Interleukin receptor TIR domain"/>
    <property type="match status" value="1"/>
</dbReference>
<dbReference type="SMART" id="SM00082">
    <property type="entry name" value="LRRCT"/>
    <property type="match status" value="1"/>
</dbReference>
<dbReference type="InterPro" id="IPR003591">
    <property type="entry name" value="Leu-rich_rpt_typical-subtyp"/>
</dbReference>
<evidence type="ECO:0000259" key="15">
    <source>
        <dbReference type="PROSITE" id="PS50104"/>
    </source>
</evidence>
<dbReference type="GO" id="GO:0007165">
    <property type="term" value="P:signal transduction"/>
    <property type="evidence" value="ECO:0007669"/>
    <property type="project" value="InterPro"/>
</dbReference>
<keyword evidence="5 14" id="KW-0812">Transmembrane</keyword>
<dbReference type="PROSITE" id="PS50104">
    <property type="entry name" value="TIR"/>
    <property type="match status" value="1"/>
</dbReference>
<keyword evidence="17" id="KW-1185">Reference proteome</keyword>
<dbReference type="InterPro" id="IPR001611">
    <property type="entry name" value="Leu-rich_rpt"/>
</dbReference>
<comment type="subcellular location">
    <subcellularLocation>
        <location evidence="1">Membrane</location>
        <topology evidence="1">Single-pass type I membrane protein</topology>
    </subcellularLocation>
</comment>
<dbReference type="PANTHER" id="PTHR24365">
    <property type="entry name" value="TOLL-LIKE RECEPTOR"/>
    <property type="match status" value="1"/>
</dbReference>
<dbReference type="GO" id="GO:0005886">
    <property type="term" value="C:plasma membrane"/>
    <property type="evidence" value="ECO:0007669"/>
    <property type="project" value="TreeGrafter"/>
</dbReference>